<dbReference type="AlphaFoldDB" id="A0A521CAE1"/>
<dbReference type="CDD" id="cd03358">
    <property type="entry name" value="LbH_WxcM_N_like"/>
    <property type="match status" value="1"/>
</dbReference>
<proteinExistence type="inferred from homology"/>
<dbReference type="Pfam" id="PF14602">
    <property type="entry name" value="Hexapep_2"/>
    <property type="match status" value="1"/>
</dbReference>
<dbReference type="Proteomes" id="UP000317315">
    <property type="component" value="Unassembled WGS sequence"/>
</dbReference>
<organism evidence="2 3">
    <name type="scientific">Balnearium lithotrophicum</name>
    <dbReference type="NCBI Taxonomy" id="223788"/>
    <lineage>
        <taxon>Bacteria</taxon>
        <taxon>Pseudomonadati</taxon>
        <taxon>Aquificota</taxon>
        <taxon>Aquificia</taxon>
        <taxon>Desulfurobacteriales</taxon>
        <taxon>Desulfurobacteriaceae</taxon>
        <taxon>Balnearium</taxon>
    </lineage>
</organism>
<name>A0A521CAE1_9BACT</name>
<reference evidence="2 3" key="1">
    <citation type="submission" date="2017-05" db="EMBL/GenBank/DDBJ databases">
        <authorList>
            <person name="Varghese N."/>
            <person name="Submissions S."/>
        </authorList>
    </citation>
    <scope>NUCLEOTIDE SEQUENCE [LARGE SCALE GENOMIC DNA]</scope>
    <source>
        <strain evidence="2 3">DSM 16304</strain>
    </source>
</reference>
<comment type="similarity">
    <text evidence="1">Belongs to the transferase hexapeptide repeat family.</text>
</comment>
<dbReference type="OrthoDB" id="9801456at2"/>
<dbReference type="RefSeq" id="WP_142935290.1">
    <property type="nucleotide sequence ID" value="NZ_FXTM01000010.1"/>
</dbReference>
<protein>
    <submittedName>
        <fullName evidence="2">UDP-2-acetamido-3-amino-2,3-dideoxy-glucuronate N-acetyltransferase</fullName>
    </submittedName>
</protein>
<dbReference type="SUPFAM" id="SSF51161">
    <property type="entry name" value="Trimeric LpxA-like enzymes"/>
    <property type="match status" value="1"/>
</dbReference>
<sequence>MKGKNYFVHESSYIDSPVEIGEGTKIWHFSHVLPNTKIGKNCIVGQNCMIGPDVKIGDGCKIQNNVSVYKGVELEDFVFCGPSCVFTNVLTPRAFVERKHEFKKTLVKTGATIGANATVVCGNTIGKYAMIGAGAVVTSDVEDYALYVGVPAKRVGWVCKCGVVLIHKEEIKGNAKTSGNGLMITCPNCGSVYIFEKNLFYPLEEKI</sequence>
<evidence type="ECO:0000313" key="3">
    <source>
        <dbReference type="Proteomes" id="UP000317315"/>
    </source>
</evidence>
<accession>A0A521CAE1</accession>
<dbReference type="GO" id="GO:0016740">
    <property type="term" value="F:transferase activity"/>
    <property type="evidence" value="ECO:0007669"/>
    <property type="project" value="UniProtKB-KW"/>
</dbReference>
<keyword evidence="3" id="KW-1185">Reference proteome</keyword>
<dbReference type="InterPro" id="IPR050179">
    <property type="entry name" value="Trans_hexapeptide_repeat"/>
</dbReference>
<keyword evidence="2" id="KW-0808">Transferase</keyword>
<dbReference type="EMBL" id="FXTM01000010">
    <property type="protein sequence ID" value="SMO55720.1"/>
    <property type="molecule type" value="Genomic_DNA"/>
</dbReference>
<dbReference type="InterPro" id="IPR001451">
    <property type="entry name" value="Hexapep"/>
</dbReference>
<dbReference type="InterPro" id="IPR011004">
    <property type="entry name" value="Trimer_LpxA-like_sf"/>
</dbReference>
<evidence type="ECO:0000256" key="1">
    <source>
        <dbReference type="ARBA" id="ARBA00007274"/>
    </source>
</evidence>
<evidence type="ECO:0000313" key="2">
    <source>
        <dbReference type="EMBL" id="SMO55720.1"/>
    </source>
</evidence>
<gene>
    <name evidence="2" type="ORF">SAMN06269117_11052</name>
</gene>
<dbReference type="Gene3D" id="2.160.10.10">
    <property type="entry name" value="Hexapeptide repeat proteins"/>
    <property type="match status" value="1"/>
</dbReference>
<dbReference type="PANTHER" id="PTHR43300">
    <property type="entry name" value="ACETYLTRANSFERASE"/>
    <property type="match status" value="1"/>
</dbReference>
<dbReference type="Pfam" id="PF00132">
    <property type="entry name" value="Hexapep"/>
    <property type="match status" value="1"/>
</dbReference>
<dbReference type="PANTHER" id="PTHR43300:SF4">
    <property type="entry name" value="ACYL-[ACYL-CARRIER-PROTEIN]--UDP-N-ACETYLGLUCOSAMINE O-ACYLTRANSFERASE"/>
    <property type="match status" value="1"/>
</dbReference>